<evidence type="ECO:0000313" key="3">
    <source>
        <dbReference type="Proteomes" id="UP000028525"/>
    </source>
</evidence>
<dbReference type="Proteomes" id="UP000028525">
    <property type="component" value="Unassembled WGS sequence"/>
</dbReference>
<dbReference type="Pfam" id="PF01370">
    <property type="entry name" value="Epimerase"/>
    <property type="match status" value="1"/>
</dbReference>
<dbReference type="InterPro" id="IPR036291">
    <property type="entry name" value="NAD(P)-bd_dom_sf"/>
</dbReference>
<proteinExistence type="predicted"/>
<keyword evidence="3" id="KW-1185">Reference proteome</keyword>
<accession>A0A084JJ90</accession>
<dbReference type="RefSeq" id="WP_038283248.1">
    <property type="nucleotide sequence ID" value="NZ_JPME01000021.1"/>
</dbReference>
<dbReference type="OrthoDB" id="9809586at2"/>
<dbReference type="Gene3D" id="3.40.50.720">
    <property type="entry name" value="NAD(P)-binding Rossmann-like Domain"/>
    <property type="match status" value="1"/>
</dbReference>
<dbReference type="AlphaFoldDB" id="A0A084JJ90"/>
<dbReference type="EMBL" id="JPME01000021">
    <property type="protein sequence ID" value="KEZ89024.1"/>
    <property type="molecule type" value="Genomic_DNA"/>
</dbReference>
<gene>
    <name evidence="2" type="ORF">IO98_17420</name>
</gene>
<organism evidence="2 3">
    <name type="scientific">Lacrimispora celerecrescens</name>
    <dbReference type="NCBI Taxonomy" id="29354"/>
    <lineage>
        <taxon>Bacteria</taxon>
        <taxon>Bacillati</taxon>
        <taxon>Bacillota</taxon>
        <taxon>Clostridia</taxon>
        <taxon>Lachnospirales</taxon>
        <taxon>Lachnospiraceae</taxon>
        <taxon>Lacrimispora</taxon>
    </lineage>
</organism>
<feature type="domain" description="NAD-dependent epimerase/dehydratase" evidence="1">
    <location>
        <begin position="3"/>
        <end position="81"/>
    </location>
</feature>
<sequence>MEILVLGGTKYFGVHMVEELIRKGHNVTIATRGMAKDSYGNRVRKLIVERTSANSMAEVFRNKTYDVVCDNIAYCSNDVKFALDSIKCNRYVMTSTVSVYDDLHINTLESDFNPLEKPLKWCDRADYTYDEVKRLAECALFQAYPSQNSVAIRFPFVIGTDDYTKRLYFYIEHVVKGIPMFIDNVDAQLGFVSSNEAGQFLAFLAEQECTGVVNGSSMGTISLREIITYVEGKTGRRAVLSKVGDNGPYNGAPDYSLHTGLASEWGFDFSPLKSWIYELIDKYIQEAMVKI</sequence>
<name>A0A084JJ90_9FIRM</name>
<dbReference type="STRING" id="29354.IO98_17420"/>
<dbReference type="InterPro" id="IPR001509">
    <property type="entry name" value="Epimerase_deHydtase"/>
</dbReference>
<comment type="caution">
    <text evidence="2">The sequence shown here is derived from an EMBL/GenBank/DDBJ whole genome shotgun (WGS) entry which is preliminary data.</text>
</comment>
<reference evidence="2 3" key="1">
    <citation type="submission" date="2014-07" db="EMBL/GenBank/DDBJ databases">
        <title>Draft genome of Clostridium celerecrescens 152B isolated from sediments associated with methane hydrate from Krishna Godavari basin.</title>
        <authorList>
            <person name="Honkalas V.S."/>
            <person name="Dabir A.P."/>
            <person name="Arora P."/>
            <person name="Dhakephalkar P.K."/>
        </authorList>
    </citation>
    <scope>NUCLEOTIDE SEQUENCE [LARGE SCALE GENOMIC DNA]</scope>
    <source>
        <strain evidence="2 3">152B</strain>
    </source>
</reference>
<protein>
    <recommendedName>
        <fullName evidence="1">NAD-dependent epimerase/dehydratase domain-containing protein</fullName>
    </recommendedName>
</protein>
<evidence type="ECO:0000259" key="1">
    <source>
        <dbReference type="Pfam" id="PF01370"/>
    </source>
</evidence>
<dbReference type="SUPFAM" id="SSF51735">
    <property type="entry name" value="NAD(P)-binding Rossmann-fold domains"/>
    <property type="match status" value="1"/>
</dbReference>
<evidence type="ECO:0000313" key="2">
    <source>
        <dbReference type="EMBL" id="KEZ89024.1"/>
    </source>
</evidence>